<evidence type="ECO:0000313" key="4">
    <source>
        <dbReference type="Proteomes" id="UP000241890"/>
    </source>
</evidence>
<organism evidence="3 4">
    <name type="scientific">Hondaea fermentalgiana</name>
    <dbReference type="NCBI Taxonomy" id="2315210"/>
    <lineage>
        <taxon>Eukaryota</taxon>
        <taxon>Sar</taxon>
        <taxon>Stramenopiles</taxon>
        <taxon>Bigyra</taxon>
        <taxon>Labyrinthulomycetes</taxon>
        <taxon>Thraustochytrida</taxon>
        <taxon>Thraustochytriidae</taxon>
        <taxon>Hondaea</taxon>
    </lineage>
</organism>
<evidence type="ECO:0000313" key="3">
    <source>
        <dbReference type="EMBL" id="GBG30772.1"/>
    </source>
</evidence>
<name>A0A2R5GIQ6_9STRA</name>
<protein>
    <recommendedName>
        <fullName evidence="2">Apple domain-containing protein</fullName>
    </recommendedName>
</protein>
<dbReference type="Gene3D" id="2.60.120.290">
    <property type="entry name" value="Spermadhesin, CUB domain"/>
    <property type="match status" value="1"/>
</dbReference>
<dbReference type="EMBL" id="BEYU01000084">
    <property type="protein sequence ID" value="GBG30772.1"/>
    <property type="molecule type" value="Genomic_DNA"/>
</dbReference>
<dbReference type="AlphaFoldDB" id="A0A2R5GIQ6"/>
<reference evidence="3 4" key="1">
    <citation type="submission" date="2017-12" db="EMBL/GenBank/DDBJ databases">
        <title>Sequencing, de novo assembly and annotation of complete genome of a new Thraustochytrid species, strain FCC1311.</title>
        <authorList>
            <person name="Sedici K."/>
            <person name="Godart F."/>
            <person name="Aiese Cigliano R."/>
            <person name="Sanseverino W."/>
            <person name="Barakat M."/>
            <person name="Ortet P."/>
            <person name="Marechal E."/>
            <person name="Cagnac O."/>
            <person name="Amato A."/>
        </authorList>
    </citation>
    <scope>NUCLEOTIDE SEQUENCE [LARGE SCALE GENOMIC DNA]</scope>
</reference>
<dbReference type="SMART" id="SM00473">
    <property type="entry name" value="PAN_AP"/>
    <property type="match status" value="1"/>
</dbReference>
<dbReference type="PROSITE" id="PS50948">
    <property type="entry name" value="PAN"/>
    <property type="match status" value="1"/>
</dbReference>
<dbReference type="SUPFAM" id="SSF57414">
    <property type="entry name" value="Hairpin loop containing domain-like"/>
    <property type="match status" value="1"/>
</dbReference>
<accession>A0A2R5GIQ6</accession>
<dbReference type="SUPFAM" id="SSF49854">
    <property type="entry name" value="Spermadhesin, CUB domain"/>
    <property type="match status" value="1"/>
</dbReference>
<dbReference type="OrthoDB" id="10009301at2759"/>
<sequence length="560" mass="63090">MERATITNKAQAQAMEKVLKGTGLSWAFIGWTPRLGYAAGKVGHVRAPSHKVLKDADQLDDLLGRSIGWRSCDGQTTYYGGNTDDDKYETDYDTEFDDGDSYYSGRRGYTSDYATIYEHEYSYSSEGYNTEYTSTYGNSEYTSSPVKCSALIMKRSGKVYATLKNRADYIKTNQLCMYEVPERNKDLKCPNVIGNGYCRFADPTNVQDRAYHGDFTVIRSISEEECYRKCLKSTYCKAYEFYGNSESSGTCELHYDKPIDIKENKKKVSKCVQMVKSSACNNRVDFGTLAPTKAPTKAPTQRPTSFPTKSPTPFPTSPTPAPTELEIVATESDFPACPNNMILTQCFKPACEKKCSGSDLDKKCPDDAERAFIVLPSPQDSYTHEEESAFLQTYCRCPDDLILDEATRQCVKNAKDCSRVELDWSDKCQTPKDNVVIELSAYGYWIKLETNEDKKYENDADLCWIIRAPADKLVSFQIIKGGKTQANKDILEVWDVTSTAEATFEALAQGQIDTVLRDTFDGKVKATETLEAQAQQMLVRFSSDRSKFDKGFEFWVRAKS</sequence>
<gene>
    <name evidence="3" type="ORF">FCC1311_069922</name>
</gene>
<keyword evidence="4" id="KW-1185">Reference proteome</keyword>
<dbReference type="InParanoid" id="A0A2R5GIQ6"/>
<comment type="caution">
    <text evidence="3">The sequence shown here is derived from an EMBL/GenBank/DDBJ whole genome shotgun (WGS) entry which is preliminary data.</text>
</comment>
<evidence type="ECO:0000259" key="2">
    <source>
        <dbReference type="PROSITE" id="PS50948"/>
    </source>
</evidence>
<dbReference type="InterPro" id="IPR003609">
    <property type="entry name" value="Pan_app"/>
</dbReference>
<feature type="compositionally biased region" description="Pro residues" evidence="1">
    <location>
        <begin position="310"/>
        <end position="320"/>
    </location>
</feature>
<feature type="domain" description="Apple" evidence="2">
    <location>
        <begin position="198"/>
        <end position="280"/>
    </location>
</feature>
<feature type="region of interest" description="Disordered" evidence="1">
    <location>
        <begin position="291"/>
        <end position="320"/>
    </location>
</feature>
<dbReference type="Pfam" id="PF00024">
    <property type="entry name" value="PAN_1"/>
    <property type="match status" value="1"/>
</dbReference>
<proteinExistence type="predicted"/>
<evidence type="ECO:0000256" key="1">
    <source>
        <dbReference type="SAM" id="MobiDB-lite"/>
    </source>
</evidence>
<dbReference type="InterPro" id="IPR035914">
    <property type="entry name" value="Sperma_CUB_dom_sf"/>
</dbReference>
<dbReference type="Proteomes" id="UP000241890">
    <property type="component" value="Unassembled WGS sequence"/>
</dbReference>